<dbReference type="PROSITE" id="PS51006">
    <property type="entry name" value="PABS_2"/>
    <property type="match status" value="1"/>
</dbReference>
<dbReference type="InterPro" id="IPR030374">
    <property type="entry name" value="PABS"/>
</dbReference>
<keyword evidence="5" id="KW-0812">Transmembrane</keyword>
<evidence type="ECO:0000256" key="2">
    <source>
        <dbReference type="ARBA" id="ARBA00022679"/>
    </source>
</evidence>
<evidence type="ECO:0000256" key="4">
    <source>
        <dbReference type="PROSITE-ProRule" id="PRU00354"/>
    </source>
</evidence>
<keyword evidence="5" id="KW-0472">Membrane</keyword>
<dbReference type="Proteomes" id="UP000494245">
    <property type="component" value="Unassembled WGS sequence"/>
</dbReference>
<feature type="active site" description="Proton acceptor" evidence="4">
    <location>
        <position position="358"/>
    </location>
</feature>
<dbReference type="Gene3D" id="3.40.50.150">
    <property type="entry name" value="Vaccinia Virus protein VP39"/>
    <property type="match status" value="1"/>
</dbReference>
<name>A0A6V8LZ16_9BACT</name>
<feature type="transmembrane region" description="Helical" evidence="5">
    <location>
        <begin position="194"/>
        <end position="214"/>
    </location>
</feature>
<dbReference type="EMBL" id="BLTE01000014">
    <property type="protein sequence ID" value="GFK95036.1"/>
    <property type="molecule type" value="Genomic_DNA"/>
</dbReference>
<evidence type="ECO:0000313" key="8">
    <source>
        <dbReference type="Proteomes" id="UP000494245"/>
    </source>
</evidence>
<accession>A0A6V8LZ16</accession>
<comment type="caution">
    <text evidence="7">The sequence shown here is derived from an EMBL/GenBank/DDBJ whole genome shotgun (WGS) entry which is preliminary data.</text>
</comment>
<dbReference type="NCBIfam" id="NF037959">
    <property type="entry name" value="MFS_SpdSyn"/>
    <property type="match status" value="1"/>
</dbReference>
<dbReference type="AlphaFoldDB" id="A0A6V8LZ16"/>
<protein>
    <submittedName>
        <fullName evidence="7">Polyamine aminopropyltransferase</fullName>
        <ecNumber evidence="7">2.5.1.-</ecNumber>
    </submittedName>
</protein>
<feature type="transmembrane region" description="Helical" evidence="5">
    <location>
        <begin position="169"/>
        <end position="187"/>
    </location>
</feature>
<keyword evidence="5" id="KW-1133">Transmembrane helix</keyword>
<proteinExistence type="inferred from homology"/>
<dbReference type="PANTHER" id="PTHR43317">
    <property type="entry name" value="THERMOSPERMINE SYNTHASE ACAULIS5"/>
    <property type="match status" value="1"/>
</dbReference>
<dbReference type="Pfam" id="PF01564">
    <property type="entry name" value="Spermine_synth"/>
    <property type="match status" value="1"/>
</dbReference>
<keyword evidence="3 4" id="KW-0620">Polyamine biosynthesis</keyword>
<reference evidence="7 8" key="2">
    <citation type="submission" date="2020-05" db="EMBL/GenBank/DDBJ databases">
        <title>Draft genome sequence of Desulfovibrio sp. strainFSS-1.</title>
        <authorList>
            <person name="Shimoshige H."/>
            <person name="Kobayashi H."/>
            <person name="Maekawa T."/>
        </authorList>
    </citation>
    <scope>NUCLEOTIDE SEQUENCE [LARGE SCALE GENOMIC DNA]</scope>
    <source>
        <strain evidence="7 8">SIID29052-01</strain>
    </source>
</reference>
<dbReference type="PANTHER" id="PTHR43317:SF1">
    <property type="entry name" value="THERMOSPERMINE SYNTHASE ACAULIS5"/>
    <property type="match status" value="1"/>
</dbReference>
<keyword evidence="8" id="KW-1185">Reference proteome</keyword>
<organism evidence="7 8">
    <name type="scientific">Fundidesulfovibrio magnetotacticus</name>
    <dbReference type="NCBI Taxonomy" id="2730080"/>
    <lineage>
        <taxon>Bacteria</taxon>
        <taxon>Pseudomonadati</taxon>
        <taxon>Thermodesulfobacteriota</taxon>
        <taxon>Desulfovibrionia</taxon>
        <taxon>Desulfovibrionales</taxon>
        <taxon>Desulfovibrionaceae</taxon>
        <taxon>Fundidesulfovibrio</taxon>
    </lineage>
</organism>
<evidence type="ECO:0000256" key="3">
    <source>
        <dbReference type="ARBA" id="ARBA00023115"/>
    </source>
</evidence>
<feature type="transmembrane region" description="Helical" evidence="5">
    <location>
        <begin position="65"/>
        <end position="88"/>
    </location>
</feature>
<feature type="transmembrane region" description="Helical" evidence="5">
    <location>
        <begin position="142"/>
        <end position="163"/>
    </location>
</feature>
<reference evidence="7 8" key="1">
    <citation type="submission" date="2020-04" db="EMBL/GenBank/DDBJ databases">
        <authorList>
            <consortium name="Desulfovibrio sp. FSS-1 genome sequencing consortium"/>
            <person name="Shimoshige H."/>
            <person name="Kobayashi H."/>
            <person name="Maekawa T."/>
        </authorList>
    </citation>
    <scope>NUCLEOTIDE SEQUENCE [LARGE SCALE GENOMIC DNA]</scope>
    <source>
        <strain evidence="7 8">SIID29052-01</strain>
    </source>
</reference>
<dbReference type="CDD" id="cd02440">
    <property type="entry name" value="AdoMet_MTases"/>
    <property type="match status" value="1"/>
</dbReference>
<keyword evidence="2 4" id="KW-0808">Transferase</keyword>
<dbReference type="SUPFAM" id="SSF103473">
    <property type="entry name" value="MFS general substrate transporter"/>
    <property type="match status" value="1"/>
</dbReference>
<evidence type="ECO:0000256" key="5">
    <source>
        <dbReference type="SAM" id="Phobius"/>
    </source>
</evidence>
<comment type="similarity">
    <text evidence="1">Belongs to the spermidine/spermine synthase family.</text>
</comment>
<dbReference type="InterPro" id="IPR029063">
    <property type="entry name" value="SAM-dependent_MTases_sf"/>
</dbReference>
<dbReference type="InterPro" id="IPR036259">
    <property type="entry name" value="MFS_trans_sf"/>
</dbReference>
<evidence type="ECO:0000313" key="7">
    <source>
        <dbReference type="EMBL" id="GFK95036.1"/>
    </source>
</evidence>
<gene>
    <name evidence="7" type="primary">speE_2</name>
    <name evidence="7" type="ORF">NNJEOMEG_02889</name>
</gene>
<dbReference type="GO" id="GO:0016740">
    <property type="term" value="F:transferase activity"/>
    <property type="evidence" value="ECO:0007669"/>
    <property type="project" value="UniProtKB-UniRule"/>
</dbReference>
<dbReference type="SUPFAM" id="SSF53335">
    <property type="entry name" value="S-adenosyl-L-methionine-dependent methyltransferases"/>
    <property type="match status" value="1"/>
</dbReference>
<sequence length="489" mass="51766">MLEIVVFLCGAVVMVIELAATRILAPYLGTSTVVWTSVIGVILAALSLGYWWGGRLADRNPSRKALSGVILAAAACTAAIGFSNTFVVEMIRASGTGLHASSLLAVACLFGPASTLLGMIAPFAARIRLTDTATAGRTVGRLYALSTAGSIVGVFAGGFFLIAYFGSSAILFLTAAVLAGASALCHAGRWPLKALAALACVGLYLFSASQTAALTAKGVVDVDTPYQRAMVYPSRDYTTGRTIVALSTGPEGVQGGVYPDEPEALALNYTRFLPLASHFAPGMRRVLVLGGGAYAFPKYVLRSHPAADVDVVELDPGITALARAHFFLPDDPRLTIRHEDARTFLNANTQRYDVIVVDVFNSAASIPFHLATVETVRRLALALADDGVLIVNTIGALQGPRARLYKSFAATYSQAFPQVHAVRTWSGGAEDAPQNLLLVCFKTDAPRDWTSADPAMAGRLDRRIPPPDLSGALVLTDEYAPVERYLTGW</sequence>
<dbReference type="EC" id="2.5.1.-" evidence="7"/>
<feature type="transmembrane region" description="Helical" evidence="5">
    <location>
        <begin position="100"/>
        <end position="121"/>
    </location>
</feature>
<evidence type="ECO:0000259" key="6">
    <source>
        <dbReference type="PROSITE" id="PS51006"/>
    </source>
</evidence>
<dbReference type="RefSeq" id="WP_173085707.1">
    <property type="nucleotide sequence ID" value="NZ_BLTE01000014.1"/>
</dbReference>
<feature type="transmembrane region" description="Helical" evidence="5">
    <location>
        <begin position="35"/>
        <end position="53"/>
    </location>
</feature>
<dbReference type="GO" id="GO:0006596">
    <property type="term" value="P:polyamine biosynthetic process"/>
    <property type="evidence" value="ECO:0007669"/>
    <property type="project" value="UniProtKB-UniRule"/>
</dbReference>
<evidence type="ECO:0000256" key="1">
    <source>
        <dbReference type="ARBA" id="ARBA00007867"/>
    </source>
</evidence>
<feature type="domain" description="PABS" evidence="6">
    <location>
        <begin position="202"/>
        <end position="446"/>
    </location>
</feature>